<dbReference type="GO" id="GO:0005737">
    <property type="term" value="C:cytoplasm"/>
    <property type="evidence" value="ECO:0007669"/>
    <property type="project" value="TreeGrafter"/>
</dbReference>
<dbReference type="EMBL" id="AM902716">
    <property type="protein sequence ID" value="CAP40619.1"/>
    <property type="molecule type" value="Genomic_DNA"/>
</dbReference>
<dbReference type="Gene3D" id="3.30.1780.10">
    <property type="entry name" value="ornithine cyclodeaminase, domain 1"/>
    <property type="match status" value="1"/>
</dbReference>
<reference evidence="1 2" key="1">
    <citation type="journal article" date="2008" name="BMC Genomics">
        <title>The missing link: Bordetella petrii is endowed with both the metabolic versatility of environmental bacteria and virulence traits of pathogenic Bordetellae.</title>
        <authorList>
            <person name="Gross R."/>
            <person name="Guzman C.A."/>
            <person name="Sebaihia M."/>
            <person name="Martins Dos Santos V.A."/>
            <person name="Pieper D.H."/>
            <person name="Koebnik R."/>
            <person name="Lechner M."/>
            <person name="Bartels D."/>
            <person name="Buhrmester J."/>
            <person name="Choudhuri J.V."/>
            <person name="Ebensen T."/>
            <person name="Gaigalat L."/>
            <person name="Herrmann S."/>
            <person name="Khachane A.N."/>
            <person name="Larisch C."/>
            <person name="Link S."/>
            <person name="Linke B."/>
            <person name="Meyer F."/>
            <person name="Mormann S."/>
            <person name="Nakunst D."/>
            <person name="Rueckert C."/>
            <person name="Schneiker-Bekel S."/>
            <person name="Schulze K."/>
            <person name="Vorhoelter F.J."/>
            <person name="Yevsa T."/>
            <person name="Engle J.T."/>
            <person name="Goldman W.E."/>
            <person name="Puehler A."/>
            <person name="Goebel U.B."/>
            <person name="Goesmann A."/>
            <person name="Bloecker H."/>
            <person name="Kaiser O."/>
            <person name="Martinez-Arias R."/>
        </authorList>
    </citation>
    <scope>NUCLEOTIDE SEQUENCE [LARGE SCALE GENOMIC DNA]</scope>
    <source>
        <strain evidence="2">ATCC BAA-461 / DSM 12804 / CCUG 43448 / CIP 107267 / Se-1111R</strain>
    </source>
</reference>
<dbReference type="SUPFAM" id="SSF51735">
    <property type="entry name" value="NAD(P)-binding Rossmann-fold domains"/>
    <property type="match status" value="1"/>
</dbReference>
<name>A9HXX5_BORPD</name>
<organism evidence="1 2">
    <name type="scientific">Bordetella petrii (strain ATCC BAA-461 / DSM 12804 / CCUG 43448 / CIP 107267 / Se-1111R)</name>
    <dbReference type="NCBI Taxonomy" id="340100"/>
    <lineage>
        <taxon>Bacteria</taxon>
        <taxon>Pseudomonadati</taxon>
        <taxon>Pseudomonadota</taxon>
        <taxon>Betaproteobacteria</taxon>
        <taxon>Burkholderiales</taxon>
        <taxon>Alcaligenaceae</taxon>
        <taxon>Bordetella</taxon>
    </lineage>
</organism>
<dbReference type="AlphaFoldDB" id="A9HXX5"/>
<accession>A9HXX5</accession>
<dbReference type="Proteomes" id="UP000001225">
    <property type="component" value="Chromosome"/>
</dbReference>
<dbReference type="KEGG" id="bpt:Bpet0287"/>
<dbReference type="PANTHER" id="PTHR13812">
    <property type="entry name" value="KETIMINE REDUCTASE MU-CRYSTALLIN"/>
    <property type="match status" value="1"/>
</dbReference>
<sequence>MLFISDDQVAQSITMRDAVAAMRALFEDLGRHAGVIQERVRVHDAGVSLSMMGGIHTSAGVMGAKVYPTVKGQFNFIIPLFSCDDGRLLCTVAGNALTRLRTAAVTRVAADCLRPGPGRRVAVYGSGVQAEAHVEAFALDGYATEFRLCSRGDATALAEQWQQRYGVPVTCADAADAAAWADVIITATRAAEPLFDGKLPRPGTLVAAIGSSKPVTREVDDEVLRRASMIVVEAAGQAAREGGELVMAGPDTGARDKLVELGALLPRADTARAAGDLLVYKSVGIGLEDVALANHIYQRVAAA</sequence>
<dbReference type="Gene3D" id="3.40.50.720">
    <property type="entry name" value="NAD(P)-binding Rossmann-like Domain"/>
    <property type="match status" value="1"/>
</dbReference>
<proteinExistence type="predicted"/>
<dbReference type="PIRSF" id="PIRSF001439">
    <property type="entry name" value="CryM"/>
    <property type="match status" value="1"/>
</dbReference>
<gene>
    <name evidence="1" type="ordered locus">Bpet0287</name>
</gene>
<dbReference type="Pfam" id="PF02423">
    <property type="entry name" value="OCD_Mu_crystall"/>
    <property type="match status" value="1"/>
</dbReference>
<dbReference type="InterPro" id="IPR003462">
    <property type="entry name" value="ODC_Mu_crystall"/>
</dbReference>
<dbReference type="eggNOG" id="COG2423">
    <property type="taxonomic scope" value="Bacteria"/>
</dbReference>
<dbReference type="STRING" id="94624.Bpet0287"/>
<keyword evidence="2" id="KW-1185">Reference proteome</keyword>
<evidence type="ECO:0000313" key="1">
    <source>
        <dbReference type="EMBL" id="CAP40619.1"/>
    </source>
</evidence>
<dbReference type="InterPro" id="IPR036291">
    <property type="entry name" value="NAD(P)-bd_dom_sf"/>
</dbReference>
<dbReference type="InterPro" id="IPR023401">
    <property type="entry name" value="ODC_N"/>
</dbReference>
<dbReference type="PANTHER" id="PTHR13812:SF19">
    <property type="entry name" value="KETIMINE REDUCTASE MU-CRYSTALLIN"/>
    <property type="match status" value="1"/>
</dbReference>
<dbReference type="GO" id="GO:0042562">
    <property type="term" value="F:hormone binding"/>
    <property type="evidence" value="ECO:0007669"/>
    <property type="project" value="TreeGrafter"/>
</dbReference>
<evidence type="ECO:0000313" key="2">
    <source>
        <dbReference type="Proteomes" id="UP000001225"/>
    </source>
</evidence>
<protein>
    <submittedName>
        <fullName evidence="1">Probable ornithine cyclodeaminase</fullName>
    </submittedName>
</protein>